<gene>
    <name evidence="2" type="ORF">PHJA_001769800</name>
</gene>
<feature type="transmembrane region" description="Helical" evidence="1">
    <location>
        <begin position="20"/>
        <end position="41"/>
    </location>
</feature>
<reference evidence="2" key="1">
    <citation type="submission" date="2020-07" db="EMBL/GenBank/DDBJ databases">
        <title>Ethylene signaling mediates host invasion by parasitic plants.</title>
        <authorList>
            <person name="Yoshida S."/>
        </authorList>
    </citation>
    <scope>NUCLEOTIDE SEQUENCE</scope>
    <source>
        <strain evidence="2">Okayama</strain>
    </source>
</reference>
<dbReference type="AlphaFoldDB" id="A0A830C6B8"/>
<keyword evidence="1" id="KW-1133">Transmembrane helix</keyword>
<keyword evidence="1" id="KW-0472">Membrane</keyword>
<proteinExistence type="predicted"/>
<sequence length="57" mass="6612">MGQLFNQMILSMFLISSREQVGYFFAKLCSISYVAISLYEINFPKSFRNLKPKIQLG</sequence>
<organism evidence="2 3">
    <name type="scientific">Phtheirospermum japonicum</name>
    <dbReference type="NCBI Taxonomy" id="374723"/>
    <lineage>
        <taxon>Eukaryota</taxon>
        <taxon>Viridiplantae</taxon>
        <taxon>Streptophyta</taxon>
        <taxon>Embryophyta</taxon>
        <taxon>Tracheophyta</taxon>
        <taxon>Spermatophyta</taxon>
        <taxon>Magnoliopsida</taxon>
        <taxon>eudicotyledons</taxon>
        <taxon>Gunneridae</taxon>
        <taxon>Pentapetalae</taxon>
        <taxon>asterids</taxon>
        <taxon>lamiids</taxon>
        <taxon>Lamiales</taxon>
        <taxon>Orobanchaceae</taxon>
        <taxon>Orobanchaceae incertae sedis</taxon>
        <taxon>Phtheirospermum</taxon>
    </lineage>
</organism>
<keyword evidence="1" id="KW-0812">Transmembrane</keyword>
<dbReference type="EMBL" id="BMAC01000428">
    <property type="protein sequence ID" value="GFP96257.1"/>
    <property type="molecule type" value="Genomic_DNA"/>
</dbReference>
<comment type="caution">
    <text evidence="2">The sequence shown here is derived from an EMBL/GenBank/DDBJ whole genome shotgun (WGS) entry which is preliminary data.</text>
</comment>
<keyword evidence="3" id="KW-1185">Reference proteome</keyword>
<name>A0A830C6B8_9LAMI</name>
<evidence type="ECO:0000256" key="1">
    <source>
        <dbReference type="SAM" id="Phobius"/>
    </source>
</evidence>
<evidence type="ECO:0000313" key="3">
    <source>
        <dbReference type="Proteomes" id="UP000653305"/>
    </source>
</evidence>
<dbReference type="Proteomes" id="UP000653305">
    <property type="component" value="Unassembled WGS sequence"/>
</dbReference>
<accession>A0A830C6B8</accession>
<protein>
    <submittedName>
        <fullName evidence="2">Protein ycf2</fullName>
    </submittedName>
</protein>
<evidence type="ECO:0000313" key="2">
    <source>
        <dbReference type="EMBL" id="GFP96257.1"/>
    </source>
</evidence>